<accession>A0ABR3F8M1</accession>
<reference evidence="1 2" key="1">
    <citation type="submission" date="2024-02" db="EMBL/GenBank/DDBJ databases">
        <title>A draft genome for the cacao thread blight pathogen Marasmius crinis-equi.</title>
        <authorList>
            <person name="Cohen S.P."/>
            <person name="Baruah I.K."/>
            <person name="Amoako-Attah I."/>
            <person name="Bukari Y."/>
            <person name="Meinhardt L.W."/>
            <person name="Bailey B.A."/>
        </authorList>
    </citation>
    <scope>NUCLEOTIDE SEQUENCE [LARGE SCALE GENOMIC DNA]</scope>
    <source>
        <strain evidence="1 2">GH-76</strain>
    </source>
</reference>
<name>A0ABR3F8M1_9AGAR</name>
<sequence>MSQGHPMVFIFNVDFTLNNLPESMADTSRIKHLENLVLHTWFKVIEKGHPSYEQWNSLALHITRPGVPALVPPVPLPTTSKELSQDYRSTILLHHFEGSIPSPLKMSHSELEDFKTFTSLLATIDFSLPNSETVLPLSTAQAFVSLMAAVWALLCQRKTFMNANHITDTEHRTHEIICMCAHIVAIGGVTPSRAEKVLRGGFVQTIFKLPPILHALDVNCDIDKMAIQELVMIMDCVSRLVIYNTVLRAFMKGLAKVKNLEESEENLKVQYPPLWEAWDRTKRKAIALYAIRQEVKVQGGFCGYPQKARRLFFISNVAILMFILWSDNSLNNDSKLWRKFLMMCLRDNASDIMAEVSRYVDSCTPPIYRQVVYDTDEGVDSFTQDDRLIYSRSKNPVIYLDFSEMAPAVKESPFPVPKIIDTRILASYTKRPKYNWGQNPMDGFFERWRDPNLDHKCILVFSSFPRDSACAVSTYVVFDFPFE</sequence>
<proteinExistence type="predicted"/>
<keyword evidence="2" id="KW-1185">Reference proteome</keyword>
<organism evidence="1 2">
    <name type="scientific">Marasmius crinis-equi</name>
    <dbReference type="NCBI Taxonomy" id="585013"/>
    <lineage>
        <taxon>Eukaryota</taxon>
        <taxon>Fungi</taxon>
        <taxon>Dikarya</taxon>
        <taxon>Basidiomycota</taxon>
        <taxon>Agaricomycotina</taxon>
        <taxon>Agaricomycetes</taxon>
        <taxon>Agaricomycetidae</taxon>
        <taxon>Agaricales</taxon>
        <taxon>Marasmiineae</taxon>
        <taxon>Marasmiaceae</taxon>
        <taxon>Marasmius</taxon>
    </lineage>
</organism>
<gene>
    <name evidence="1" type="ORF">V5O48_010372</name>
</gene>
<dbReference type="EMBL" id="JBAHYK010000744">
    <property type="protein sequence ID" value="KAL0571592.1"/>
    <property type="molecule type" value="Genomic_DNA"/>
</dbReference>
<comment type="caution">
    <text evidence="1">The sequence shown here is derived from an EMBL/GenBank/DDBJ whole genome shotgun (WGS) entry which is preliminary data.</text>
</comment>
<evidence type="ECO:0000313" key="2">
    <source>
        <dbReference type="Proteomes" id="UP001465976"/>
    </source>
</evidence>
<protein>
    <submittedName>
        <fullName evidence="1">Uncharacterized protein</fullName>
    </submittedName>
</protein>
<dbReference type="Proteomes" id="UP001465976">
    <property type="component" value="Unassembled WGS sequence"/>
</dbReference>
<evidence type="ECO:0000313" key="1">
    <source>
        <dbReference type="EMBL" id="KAL0571592.1"/>
    </source>
</evidence>